<name>J2MUB8_PSEFQ</name>
<dbReference type="RefSeq" id="WP_003183251.1">
    <property type="nucleotide sequence ID" value="NZ_CM001558.1"/>
</dbReference>
<dbReference type="HOGENOM" id="CLU_2082812_0_0_6"/>
<dbReference type="Proteomes" id="UP000007289">
    <property type="component" value="Chromosome"/>
</dbReference>
<protein>
    <submittedName>
        <fullName evidence="1">Uncharacterized protein</fullName>
    </submittedName>
</protein>
<sequence length="117" mass="13260">MTLPDDQGLAIERRIIVFILELENDDNFFVKFKKERERLLGEFKDAGIKSLAVKDVMDEAKTPVANCKSWADKDKLKFKEYITYYCGVAEGRDGFLISFVNAINKINAMSGMPALTS</sequence>
<gene>
    <name evidence="1" type="ORF">PflQ2_3539</name>
</gene>
<reference evidence="1" key="1">
    <citation type="journal article" date="2012" name="PLoS Genet.">
        <title>Comparative Genomics of Plant-Associated Pseudomonas spp.: Insights into Diversity and Inheritance of Traits Involved in Multitrophic Interactions.</title>
        <authorList>
            <person name="Loper J.E."/>
            <person name="Hassan K.A."/>
            <person name="Mavrodi D.V."/>
            <person name="Davis E.W.II."/>
            <person name="Lim C.K."/>
            <person name="Shaffer B.T."/>
            <person name="Elbourne L.D."/>
            <person name="Stockwell V.O."/>
            <person name="Hartney S.L."/>
            <person name="Breakwell K."/>
            <person name="Henkels M.D."/>
            <person name="Tetu S.G."/>
            <person name="Rangel L.I."/>
            <person name="Kidarsa T.A."/>
            <person name="Wilson N.L."/>
            <person name="van de Mortel J.E."/>
            <person name="Song C."/>
            <person name="Blumhagen R."/>
            <person name="Radune D."/>
            <person name="Hostetler J.B."/>
            <person name="Brinkac L.M."/>
            <person name="Durkin A.S."/>
            <person name="Kluepfel D.A."/>
            <person name="Wechter W.P."/>
            <person name="Anderson A.J."/>
            <person name="Kim Y.C."/>
            <person name="Pierson L.S.III."/>
            <person name="Pierson E.A."/>
            <person name="Lindow S.E."/>
            <person name="Kobayashi D.Y."/>
            <person name="Raaijmakers J.M."/>
            <person name="Weller D.M."/>
            <person name="Thomashow L.S."/>
            <person name="Allen A.E."/>
            <person name="Paulsen I.T."/>
        </authorList>
    </citation>
    <scope>NUCLEOTIDE SEQUENCE [LARGE SCALE GENOMIC DNA]</scope>
    <source>
        <strain evidence="1">Q2-87</strain>
    </source>
</reference>
<proteinExistence type="predicted"/>
<dbReference type="AlphaFoldDB" id="J2MUB8"/>
<dbReference type="EMBL" id="AGBM01000001">
    <property type="protein sequence ID" value="EJL04712.1"/>
    <property type="molecule type" value="Genomic_DNA"/>
</dbReference>
<organism evidence="1">
    <name type="scientific">Pseudomonas fluorescens (strain Q2-87)</name>
    <dbReference type="NCBI Taxonomy" id="1038922"/>
    <lineage>
        <taxon>Bacteria</taxon>
        <taxon>Pseudomonadati</taxon>
        <taxon>Pseudomonadota</taxon>
        <taxon>Gammaproteobacteria</taxon>
        <taxon>Pseudomonadales</taxon>
        <taxon>Pseudomonadaceae</taxon>
        <taxon>Pseudomonas</taxon>
    </lineage>
</organism>
<comment type="caution">
    <text evidence="1">The sequence shown here is derived from an EMBL/GenBank/DDBJ whole genome shotgun (WGS) entry which is preliminary data.</text>
</comment>
<accession>J2MUB8</accession>
<evidence type="ECO:0000313" key="1">
    <source>
        <dbReference type="EMBL" id="EJL04712.1"/>
    </source>
</evidence>